<organism evidence="4 5">
    <name type="scientific">Rhizophlyctis rosea</name>
    <dbReference type="NCBI Taxonomy" id="64517"/>
    <lineage>
        <taxon>Eukaryota</taxon>
        <taxon>Fungi</taxon>
        <taxon>Fungi incertae sedis</taxon>
        <taxon>Chytridiomycota</taxon>
        <taxon>Chytridiomycota incertae sedis</taxon>
        <taxon>Chytridiomycetes</taxon>
        <taxon>Rhizophlyctidales</taxon>
        <taxon>Rhizophlyctidaceae</taxon>
        <taxon>Rhizophlyctis</taxon>
    </lineage>
</organism>
<dbReference type="CDD" id="cd00593">
    <property type="entry name" value="RIBOc"/>
    <property type="match status" value="1"/>
</dbReference>
<keyword evidence="1" id="KW-0378">Hydrolase</keyword>
<dbReference type="PANTHER" id="PTHR14950:SF37">
    <property type="entry name" value="ENDORIBONUCLEASE DICER"/>
    <property type="match status" value="1"/>
</dbReference>
<reference evidence="4" key="1">
    <citation type="submission" date="2020-05" db="EMBL/GenBank/DDBJ databases">
        <title>Phylogenomic resolution of chytrid fungi.</title>
        <authorList>
            <person name="Stajich J.E."/>
            <person name="Amses K."/>
            <person name="Simmons R."/>
            <person name="Seto K."/>
            <person name="Myers J."/>
            <person name="Bonds A."/>
            <person name="Quandt C.A."/>
            <person name="Barry K."/>
            <person name="Liu P."/>
            <person name="Grigoriev I."/>
            <person name="Longcore J.E."/>
            <person name="James T.Y."/>
        </authorList>
    </citation>
    <scope>NUCLEOTIDE SEQUENCE</scope>
    <source>
        <strain evidence="4">JEL0318</strain>
    </source>
</reference>
<sequence length="424" mass="47077">VGLFGDFAENGSDPGLNPGPDEGGGGAVDFAGSDVDDMYEDDSDYEDDVEGSGAISTISRGTKRKRGASSERDGSLEPLDDNYPTSFDTLLRYIASRGAGPDDKGVNSRSYPEAVLKKLNEVLQQIVAITPHNNAKYALHKLVTDVTPRNEMDAKRFKEVLTYEKYAKRLGYEIEHPDSAMVEAHLTGSMRNHLKPLTGRNEGPGKRQKKPEKDHRVLLVPDVCKVLPFPMEILRLGFILPAVLHKLSNLSLVDEYRVEMSIPNVTTDTLYSAFSAPSAYESSNYERLETLGDSFLKFAVSWDLFKRFPNASEGWLSTKRGRIVSNRNLYKKAAEQGYGELMIVMPFIPRVWAPPGSLPWSPNKKDEDEGGEEAESVRKLQSGKGVMWRKISRKMLADFMEAVVGAYYIDGGHKACVRVLVKMG</sequence>
<dbReference type="InterPro" id="IPR000999">
    <property type="entry name" value="RNase_III_dom"/>
</dbReference>
<keyword evidence="5" id="KW-1185">Reference proteome</keyword>
<protein>
    <recommendedName>
        <fullName evidence="3">RNase III domain-containing protein</fullName>
    </recommendedName>
</protein>
<dbReference type="Proteomes" id="UP001212841">
    <property type="component" value="Unassembled WGS sequence"/>
</dbReference>
<gene>
    <name evidence="4" type="ORF">HK097_006545</name>
</gene>
<feature type="compositionally biased region" description="Acidic residues" evidence="2">
    <location>
        <begin position="34"/>
        <end position="50"/>
    </location>
</feature>
<dbReference type="Gene3D" id="2.170.260.10">
    <property type="entry name" value="paz domain"/>
    <property type="match status" value="1"/>
</dbReference>
<dbReference type="SUPFAM" id="SSF69065">
    <property type="entry name" value="RNase III domain-like"/>
    <property type="match status" value="1"/>
</dbReference>
<proteinExistence type="predicted"/>
<dbReference type="PROSITE" id="PS50142">
    <property type="entry name" value="RNASE_3_2"/>
    <property type="match status" value="1"/>
</dbReference>
<dbReference type="AlphaFoldDB" id="A0AAD5WWF5"/>
<evidence type="ECO:0000256" key="1">
    <source>
        <dbReference type="ARBA" id="ARBA00022801"/>
    </source>
</evidence>
<dbReference type="Gene3D" id="1.10.1520.10">
    <property type="entry name" value="Ribonuclease III domain"/>
    <property type="match status" value="1"/>
</dbReference>
<feature type="region of interest" description="Disordered" evidence="2">
    <location>
        <begin position="192"/>
        <end position="214"/>
    </location>
</feature>
<dbReference type="PANTHER" id="PTHR14950">
    <property type="entry name" value="DICER-RELATED"/>
    <property type="match status" value="1"/>
</dbReference>
<evidence type="ECO:0000313" key="5">
    <source>
        <dbReference type="Proteomes" id="UP001212841"/>
    </source>
</evidence>
<feature type="region of interest" description="Disordered" evidence="2">
    <location>
        <begin position="1"/>
        <end position="81"/>
    </location>
</feature>
<dbReference type="SMART" id="SM00535">
    <property type="entry name" value="RIBOc"/>
    <property type="match status" value="1"/>
</dbReference>
<dbReference type="GO" id="GO:0005634">
    <property type="term" value="C:nucleus"/>
    <property type="evidence" value="ECO:0007669"/>
    <property type="project" value="TreeGrafter"/>
</dbReference>
<dbReference type="EMBL" id="JADGJD010003063">
    <property type="protein sequence ID" value="KAJ3026020.1"/>
    <property type="molecule type" value="Genomic_DNA"/>
</dbReference>
<dbReference type="Pfam" id="PF00636">
    <property type="entry name" value="Ribonuclease_3"/>
    <property type="match status" value="1"/>
</dbReference>
<dbReference type="GO" id="GO:0030422">
    <property type="term" value="P:siRNA processing"/>
    <property type="evidence" value="ECO:0007669"/>
    <property type="project" value="TreeGrafter"/>
</dbReference>
<dbReference type="GO" id="GO:0003723">
    <property type="term" value="F:RNA binding"/>
    <property type="evidence" value="ECO:0007669"/>
    <property type="project" value="TreeGrafter"/>
</dbReference>
<feature type="domain" description="RNase III" evidence="3">
    <location>
        <begin position="249"/>
        <end position="412"/>
    </location>
</feature>
<dbReference type="GO" id="GO:0004525">
    <property type="term" value="F:ribonuclease III activity"/>
    <property type="evidence" value="ECO:0007669"/>
    <property type="project" value="InterPro"/>
</dbReference>
<evidence type="ECO:0000259" key="3">
    <source>
        <dbReference type="PROSITE" id="PS50142"/>
    </source>
</evidence>
<dbReference type="GO" id="GO:0005737">
    <property type="term" value="C:cytoplasm"/>
    <property type="evidence" value="ECO:0007669"/>
    <property type="project" value="TreeGrafter"/>
</dbReference>
<comment type="caution">
    <text evidence="4">The sequence shown here is derived from an EMBL/GenBank/DDBJ whole genome shotgun (WGS) entry which is preliminary data.</text>
</comment>
<feature type="non-terminal residue" evidence="4">
    <location>
        <position position="424"/>
    </location>
</feature>
<feature type="non-terminal residue" evidence="4">
    <location>
        <position position="1"/>
    </location>
</feature>
<accession>A0AAD5WWF5</accession>
<dbReference type="InterPro" id="IPR036389">
    <property type="entry name" value="RNase_III_sf"/>
</dbReference>
<evidence type="ECO:0000313" key="4">
    <source>
        <dbReference type="EMBL" id="KAJ3026020.1"/>
    </source>
</evidence>
<name>A0AAD5WWF5_9FUNG</name>
<evidence type="ECO:0000256" key="2">
    <source>
        <dbReference type="SAM" id="MobiDB-lite"/>
    </source>
</evidence>